<dbReference type="AlphaFoldDB" id="A0A840UJM9"/>
<organism evidence="6 7">
    <name type="scientific">Marinobacter oulmenensis</name>
    <dbReference type="NCBI Taxonomy" id="643747"/>
    <lineage>
        <taxon>Bacteria</taxon>
        <taxon>Pseudomonadati</taxon>
        <taxon>Pseudomonadota</taxon>
        <taxon>Gammaproteobacteria</taxon>
        <taxon>Pseudomonadales</taxon>
        <taxon>Marinobacteraceae</taxon>
        <taxon>Marinobacter</taxon>
    </lineage>
</organism>
<proteinExistence type="inferred from homology"/>
<dbReference type="Pfam" id="PF07963">
    <property type="entry name" value="N_methyl"/>
    <property type="match status" value="1"/>
</dbReference>
<dbReference type="NCBIfam" id="TIGR02532">
    <property type="entry name" value="IV_pilin_GFxxxE"/>
    <property type="match status" value="1"/>
</dbReference>
<evidence type="ECO:0000256" key="1">
    <source>
        <dbReference type="ARBA" id="ARBA00005233"/>
    </source>
</evidence>
<sequence>MNGKKILVLLRKGGVDLASFALLLLWLDRSNRKMLNENRGFTLIEILLVIGLIGILAMLSIPAYKSAISKTEVKRVVGELGAYRSAFETVLGNGISVDNESLGYTPSELTSGTMTTQIATLNPDGSGHIEVTMGGTIQAGLSGVIVRYERSASGSWSCVIEPSGASGWQANYAPKHCTVI</sequence>
<comment type="similarity">
    <text evidence="1 4">Belongs to the N-Me-Phe pilin family.</text>
</comment>
<evidence type="ECO:0000256" key="5">
    <source>
        <dbReference type="SAM" id="Phobius"/>
    </source>
</evidence>
<feature type="transmembrane region" description="Helical" evidence="5">
    <location>
        <begin position="40"/>
        <end position="64"/>
    </location>
</feature>
<keyword evidence="4" id="KW-0281">Fimbrium</keyword>
<reference evidence="6 7" key="1">
    <citation type="submission" date="2020-08" db="EMBL/GenBank/DDBJ databases">
        <title>Genomic Encyclopedia of Type Strains, Phase IV (KMG-IV): sequencing the most valuable type-strain genomes for metagenomic binning, comparative biology and taxonomic classification.</title>
        <authorList>
            <person name="Goeker M."/>
        </authorList>
    </citation>
    <scope>NUCLEOTIDE SEQUENCE [LARGE SCALE GENOMIC DNA]</scope>
    <source>
        <strain evidence="6 7">DSM 22359</strain>
    </source>
</reference>
<evidence type="ECO:0000256" key="2">
    <source>
        <dbReference type="ARBA" id="ARBA00022481"/>
    </source>
</evidence>
<dbReference type="RefSeq" id="WP_343068342.1">
    <property type="nucleotide sequence ID" value="NZ_JACHFE010000009.1"/>
</dbReference>
<accession>A0A840UJM9</accession>
<dbReference type="Gene3D" id="3.30.700.10">
    <property type="entry name" value="Glycoprotein, Type 4 Pilin"/>
    <property type="match status" value="1"/>
</dbReference>
<gene>
    <name evidence="6" type="ORF">HNR38_003012</name>
</gene>
<keyword evidence="7" id="KW-1185">Reference proteome</keyword>
<dbReference type="InterPro" id="IPR012902">
    <property type="entry name" value="N_methyl_site"/>
</dbReference>
<dbReference type="PROSITE" id="PS00409">
    <property type="entry name" value="PROKAR_NTER_METHYL"/>
    <property type="match status" value="1"/>
</dbReference>
<evidence type="ECO:0000313" key="6">
    <source>
        <dbReference type="EMBL" id="MBB5322505.1"/>
    </source>
</evidence>
<dbReference type="Proteomes" id="UP000591735">
    <property type="component" value="Unassembled WGS sequence"/>
</dbReference>
<dbReference type="EMBL" id="JACHFE010000009">
    <property type="protein sequence ID" value="MBB5322505.1"/>
    <property type="molecule type" value="Genomic_DNA"/>
</dbReference>
<evidence type="ECO:0000256" key="3">
    <source>
        <dbReference type="ARBA" id="ARBA00029638"/>
    </source>
</evidence>
<comment type="caution">
    <text evidence="6">The sequence shown here is derived from an EMBL/GenBank/DDBJ whole genome shotgun (WGS) entry which is preliminary data.</text>
</comment>
<keyword evidence="2" id="KW-0488">Methylation</keyword>
<dbReference type="InterPro" id="IPR001082">
    <property type="entry name" value="Pilin"/>
</dbReference>
<protein>
    <recommendedName>
        <fullName evidence="3">Pilin</fullName>
    </recommendedName>
</protein>
<keyword evidence="5" id="KW-0472">Membrane</keyword>
<dbReference type="SUPFAM" id="SSF54523">
    <property type="entry name" value="Pili subunits"/>
    <property type="match status" value="1"/>
</dbReference>
<keyword evidence="5" id="KW-1133">Transmembrane helix</keyword>
<dbReference type="InterPro" id="IPR045584">
    <property type="entry name" value="Pilin-like"/>
</dbReference>
<dbReference type="GO" id="GO:0007155">
    <property type="term" value="P:cell adhesion"/>
    <property type="evidence" value="ECO:0007669"/>
    <property type="project" value="InterPro"/>
</dbReference>
<evidence type="ECO:0000313" key="7">
    <source>
        <dbReference type="Proteomes" id="UP000591735"/>
    </source>
</evidence>
<feature type="transmembrane region" description="Helical" evidence="5">
    <location>
        <begin position="6"/>
        <end position="28"/>
    </location>
</feature>
<dbReference type="GO" id="GO:0009289">
    <property type="term" value="C:pilus"/>
    <property type="evidence" value="ECO:0007669"/>
    <property type="project" value="InterPro"/>
</dbReference>
<name>A0A840UJM9_9GAMM</name>
<dbReference type="Pfam" id="PF00114">
    <property type="entry name" value="Pilin"/>
    <property type="match status" value="1"/>
</dbReference>
<keyword evidence="5" id="KW-0812">Transmembrane</keyword>
<evidence type="ECO:0000256" key="4">
    <source>
        <dbReference type="RuleBase" id="RU000389"/>
    </source>
</evidence>